<dbReference type="Proteomes" id="UP001311730">
    <property type="component" value="Unassembled WGS sequence"/>
</dbReference>
<dbReference type="InterPro" id="IPR015315">
    <property type="entry name" value="DUF1963"/>
</dbReference>
<organism evidence="1 2">
    <name type="scientific">Capnocytophaga gingivalis</name>
    <dbReference type="NCBI Taxonomy" id="1017"/>
    <lineage>
        <taxon>Bacteria</taxon>
        <taxon>Pseudomonadati</taxon>
        <taxon>Bacteroidota</taxon>
        <taxon>Flavobacteriia</taxon>
        <taxon>Flavobacteriales</taxon>
        <taxon>Flavobacteriaceae</taxon>
        <taxon>Capnocytophaga</taxon>
    </lineage>
</organism>
<dbReference type="PANTHER" id="PTHR36436">
    <property type="entry name" value="SLL5081 PROTEIN"/>
    <property type="match status" value="1"/>
</dbReference>
<dbReference type="Pfam" id="PF09234">
    <property type="entry name" value="DUF1963"/>
    <property type="match status" value="1"/>
</dbReference>
<comment type="caution">
    <text evidence="1">The sequence shown here is derived from an EMBL/GenBank/DDBJ whole genome shotgun (WGS) entry which is preliminary data.</text>
</comment>
<keyword evidence="2" id="KW-1185">Reference proteome</keyword>
<reference evidence="1 2" key="1">
    <citation type="submission" date="2023-12" db="EMBL/GenBank/DDBJ databases">
        <title>Genomic sequences of Capnocytophaga and Parvimonas strains.</title>
        <authorList>
            <person name="Watt R.M."/>
            <person name="Wang M."/>
            <person name="Yang T."/>
            <person name="Tong W.M."/>
        </authorList>
    </citation>
    <scope>NUCLEOTIDE SEQUENCE [LARGE SCALE GENOMIC DNA]</scope>
    <source>
        <strain evidence="1 2">CCUG 13096</strain>
    </source>
</reference>
<evidence type="ECO:0000313" key="1">
    <source>
        <dbReference type="EMBL" id="MEB3074723.1"/>
    </source>
</evidence>
<dbReference type="Gene3D" id="2.30.320.10">
    <property type="entry name" value="YwqG-like"/>
    <property type="match status" value="1"/>
</dbReference>
<dbReference type="EMBL" id="JAYKBW010000005">
    <property type="protein sequence ID" value="MEB3074723.1"/>
    <property type="molecule type" value="Genomic_DNA"/>
</dbReference>
<gene>
    <name evidence="1" type="ORF">VJJ08_05340</name>
</gene>
<protein>
    <submittedName>
        <fullName evidence="1">DUF1963 domain-containing protein</fullName>
    </submittedName>
</protein>
<name>A0ABU5Z8L9_9FLAO</name>
<dbReference type="InterPro" id="IPR035948">
    <property type="entry name" value="YwqG-like_sf"/>
</dbReference>
<sequence>MTPTQAQIEQFVADLNATTQREVICISLSLADNLALTDSKLGGTPYIPQGGTLPTSVDGKPLFMLAQINCEQLPENTLYPKKGLLQFWIAATDDYLYGLDLDNFCNNDNKRVIYYPTIGEALPIENFIENYTFENCYLPFDADLQFALHFTNGTETFSIEEKAAERKFIRKWNEIFSDDIKEMWDLPRETCQIIDNLLLKDSAGHKIGGYPYFTQVDPREENDPHTFLLLQIDTDEVENKEILWGDCGVANFFISPEDLAACQFDNVLYNWDCS</sequence>
<dbReference type="SUPFAM" id="SSF103032">
    <property type="entry name" value="Hypothetical protein YwqG"/>
    <property type="match status" value="1"/>
</dbReference>
<proteinExistence type="predicted"/>
<accession>A0ABU5Z8L9</accession>
<evidence type="ECO:0000313" key="2">
    <source>
        <dbReference type="Proteomes" id="UP001311730"/>
    </source>
</evidence>
<dbReference type="RefSeq" id="WP_323983062.1">
    <property type="nucleotide sequence ID" value="NZ_JAYKBW010000005.1"/>
</dbReference>
<dbReference type="PANTHER" id="PTHR36436:SF6">
    <property type="entry name" value="SLL5081 PROTEIN"/>
    <property type="match status" value="1"/>
</dbReference>